<name>A0A5J4TES3_9EUKA</name>
<reference evidence="1 2" key="1">
    <citation type="submission" date="2019-03" db="EMBL/GenBank/DDBJ databases">
        <title>Single cell metagenomics reveals metabolic interactions within the superorganism composed of flagellate Streblomastix strix and complex community of Bacteroidetes bacteria on its surface.</title>
        <authorList>
            <person name="Treitli S.C."/>
            <person name="Kolisko M."/>
            <person name="Husnik F."/>
            <person name="Keeling P."/>
            <person name="Hampl V."/>
        </authorList>
    </citation>
    <scope>NUCLEOTIDE SEQUENCE [LARGE SCALE GENOMIC DNA]</scope>
    <source>
        <strain evidence="1">ST1C</strain>
    </source>
</reference>
<dbReference type="AlphaFoldDB" id="A0A5J4TES3"/>
<dbReference type="Proteomes" id="UP000324800">
    <property type="component" value="Unassembled WGS sequence"/>
</dbReference>
<accession>A0A5J4TES3</accession>
<dbReference type="EMBL" id="SNRW01033244">
    <property type="protein sequence ID" value="KAA6356283.1"/>
    <property type="molecule type" value="Genomic_DNA"/>
</dbReference>
<organism evidence="1 2">
    <name type="scientific">Streblomastix strix</name>
    <dbReference type="NCBI Taxonomy" id="222440"/>
    <lineage>
        <taxon>Eukaryota</taxon>
        <taxon>Metamonada</taxon>
        <taxon>Preaxostyla</taxon>
        <taxon>Oxymonadida</taxon>
        <taxon>Streblomastigidae</taxon>
        <taxon>Streblomastix</taxon>
    </lineage>
</organism>
<feature type="non-terminal residue" evidence="1">
    <location>
        <position position="1"/>
    </location>
</feature>
<proteinExistence type="predicted"/>
<dbReference type="SUPFAM" id="SSF56349">
    <property type="entry name" value="DNA breaking-rejoining enzymes"/>
    <property type="match status" value="1"/>
</dbReference>
<comment type="caution">
    <text evidence="1">The sequence shown here is derived from an EMBL/GenBank/DDBJ whole genome shotgun (WGS) entry which is preliminary data.</text>
</comment>
<dbReference type="InterPro" id="IPR011010">
    <property type="entry name" value="DNA_brk_join_enz"/>
</dbReference>
<evidence type="ECO:0000313" key="1">
    <source>
        <dbReference type="EMBL" id="KAA6356283.1"/>
    </source>
</evidence>
<dbReference type="GO" id="GO:0003677">
    <property type="term" value="F:DNA binding"/>
    <property type="evidence" value="ECO:0007669"/>
    <property type="project" value="InterPro"/>
</dbReference>
<gene>
    <name evidence="1" type="ORF">EZS28_048190</name>
</gene>
<evidence type="ECO:0008006" key="3">
    <source>
        <dbReference type="Google" id="ProtNLM"/>
    </source>
</evidence>
<evidence type="ECO:0000313" key="2">
    <source>
        <dbReference type="Proteomes" id="UP000324800"/>
    </source>
</evidence>
<sequence length="333" mass="38399">DAEGLSRQTQALLKGRQKFQSIRRYYYAMATLDDWMKSKQYSIQEVLRMKPGFIIPLVMAWFISQHRTPKSSLNKQSCIKTMLQLISDREPMHDTPSVLNYRAISNCNVVTRKFAHVWDIDVLFNRWATQPADQMLTNQDLQIKLASLLLSVCFLRITEISEIDLNLSNFNFGNHTALITLSPKITNVLEQYEVRRIGILNLCPNETLFTEVQRLREQFHQEITILASLFWTEQWKLMSIVKISELLTLPIKKIGIEGFTMYTINLTSITKLAEMGIQERDLNMFTNHAPDSKSARNYYVFAANRQVNGIAARLVTIDHGLENQDSTSTSVTQ</sequence>
<protein>
    <recommendedName>
        <fullName evidence="3">Tyr recombinase domain-containing protein</fullName>
    </recommendedName>
</protein>